<dbReference type="Pfam" id="PF09604">
    <property type="entry name" value="Potass_KdpF"/>
    <property type="match status" value="1"/>
</dbReference>
<gene>
    <name evidence="2" type="ORF">GALL_122920</name>
</gene>
<keyword evidence="1" id="KW-1133">Transmembrane helix</keyword>
<dbReference type="AlphaFoldDB" id="A0A1J5SN78"/>
<proteinExistence type="predicted"/>
<dbReference type="EMBL" id="MLJW01000049">
    <property type="protein sequence ID" value="OIR05549.1"/>
    <property type="molecule type" value="Genomic_DNA"/>
</dbReference>
<keyword evidence="1" id="KW-0812">Transmembrane</keyword>
<reference evidence="2" key="1">
    <citation type="submission" date="2016-10" db="EMBL/GenBank/DDBJ databases">
        <title>Sequence of Gallionella enrichment culture.</title>
        <authorList>
            <person name="Poehlein A."/>
            <person name="Muehling M."/>
            <person name="Daniel R."/>
        </authorList>
    </citation>
    <scope>NUCLEOTIDE SEQUENCE</scope>
</reference>
<feature type="transmembrane region" description="Helical" evidence="1">
    <location>
        <begin position="6"/>
        <end position="24"/>
    </location>
</feature>
<dbReference type="NCBIfam" id="TIGR02115">
    <property type="entry name" value="potass_kdpF"/>
    <property type="match status" value="1"/>
</dbReference>
<protein>
    <submittedName>
        <fullName evidence="2">F subunit of K+-transporting ATPase (Potass_KdpF)</fullName>
    </submittedName>
</protein>
<evidence type="ECO:0000313" key="2">
    <source>
        <dbReference type="EMBL" id="OIR05549.1"/>
    </source>
</evidence>
<name>A0A1J5SN78_9ZZZZ</name>
<dbReference type="GO" id="GO:0008556">
    <property type="term" value="F:P-type potassium transmembrane transporter activity"/>
    <property type="evidence" value="ECO:0007669"/>
    <property type="project" value="InterPro"/>
</dbReference>
<keyword evidence="1" id="KW-0472">Membrane</keyword>
<comment type="caution">
    <text evidence="2">The sequence shown here is derived from an EMBL/GenBank/DDBJ whole genome shotgun (WGS) entry which is preliminary data.</text>
</comment>
<sequence length="30" mass="3377">MTFFYIVGAITAVLLMVYLVIALLKPELFS</sequence>
<accession>A0A1J5SN78</accession>
<dbReference type="InterPro" id="IPR011726">
    <property type="entry name" value="KdpF"/>
</dbReference>
<organism evidence="2">
    <name type="scientific">mine drainage metagenome</name>
    <dbReference type="NCBI Taxonomy" id="410659"/>
    <lineage>
        <taxon>unclassified sequences</taxon>
        <taxon>metagenomes</taxon>
        <taxon>ecological metagenomes</taxon>
    </lineage>
</organism>
<evidence type="ECO:0000256" key="1">
    <source>
        <dbReference type="SAM" id="Phobius"/>
    </source>
</evidence>
<dbReference type="GO" id="GO:0005886">
    <property type="term" value="C:plasma membrane"/>
    <property type="evidence" value="ECO:0007669"/>
    <property type="project" value="InterPro"/>
</dbReference>